<dbReference type="OrthoDB" id="429961at2759"/>
<keyword evidence="8" id="KW-1185">Reference proteome</keyword>
<dbReference type="InterPro" id="IPR002885">
    <property type="entry name" value="PPR_rpt"/>
</dbReference>
<evidence type="ECO:0000256" key="4">
    <source>
        <dbReference type="ARBA" id="ARBA00022946"/>
    </source>
</evidence>
<feature type="repeat" description="PPR" evidence="6">
    <location>
        <begin position="176"/>
        <end position="210"/>
    </location>
</feature>
<keyword evidence="4" id="KW-0809">Transit peptide</keyword>
<evidence type="ECO:0000256" key="3">
    <source>
        <dbReference type="ARBA" id="ARBA00022737"/>
    </source>
</evidence>
<evidence type="ECO:0000256" key="5">
    <source>
        <dbReference type="ARBA" id="ARBA00023128"/>
    </source>
</evidence>
<dbReference type="PANTHER" id="PTHR45717:SF20">
    <property type="entry name" value="OS07G0598500 PROTEIN"/>
    <property type="match status" value="1"/>
</dbReference>
<feature type="repeat" description="PPR" evidence="6">
    <location>
        <begin position="141"/>
        <end position="175"/>
    </location>
</feature>
<dbReference type="FunFam" id="1.25.40.10:FF:000385">
    <property type="entry name" value="Pentatricopeptide repeat-containing protein mitochondrial"/>
    <property type="match status" value="1"/>
</dbReference>
<dbReference type="Pfam" id="PF01535">
    <property type="entry name" value="PPR"/>
    <property type="match status" value="3"/>
</dbReference>
<accession>A0A8J5GE56</accession>
<dbReference type="GO" id="GO:0005739">
    <property type="term" value="C:mitochondrion"/>
    <property type="evidence" value="ECO:0007669"/>
    <property type="project" value="UniProtKB-SubCell"/>
</dbReference>
<dbReference type="Proteomes" id="UP000734854">
    <property type="component" value="Unassembled WGS sequence"/>
</dbReference>
<proteinExistence type="inferred from homology"/>
<dbReference type="PROSITE" id="PS51375">
    <property type="entry name" value="PPR"/>
    <property type="match status" value="2"/>
</dbReference>
<dbReference type="EMBL" id="JACMSC010000011">
    <property type="protein sequence ID" value="KAG6500188.1"/>
    <property type="molecule type" value="Genomic_DNA"/>
</dbReference>
<sequence length="511" mass="58400">MDSSFFSAARLLKRALESRLLRWDSALANGRHYCTRKPRRVTLQSMIWPLGDPNTNLSPVLDRWVDKRKPIRHVELQNIIRELRVRRRYRQALEVSDWMKSKKNIQFMSGDNAVHLDLIGQVHGLSSAETYFNNMCEKDKNEKTYGALLNCYVREHLIEKSLSHMEKMKELGLVSSPLAYNNIMSLYTTTGQHEKVPSVLEDMKAKNVLPDNFSYRICINSYGARSDIQGMEMILEEMEHQPQIVVDWNTYAVVANIYIKADITDKALSALKKAEEKLLKRDAVGYNHLISLYGLLGDKSEMKRLWELQKVNCKKVVNKDYTTMLGGLVKLGELEDAEVLMKEWESSDNAFDWRVPNALLVGYRKMGMIEKAEVMLDGFLKKCKTPAASSWGIVAAGYAEKNMFDKAHELMKNALCVYVSSSGWEPNATTISGILNYLGEEGEVKEVETFISLLKLAMPVDREMYHTLVKAYARAEKDASEVLQRMKDDGIEADEETEKILSSRQKNLVSP</sequence>
<keyword evidence="5" id="KW-0496">Mitochondrion</keyword>
<gene>
    <name evidence="7" type="ORF">ZIOFF_040030</name>
</gene>
<dbReference type="Pfam" id="PF13812">
    <property type="entry name" value="PPR_3"/>
    <property type="match status" value="1"/>
</dbReference>
<keyword evidence="3" id="KW-0677">Repeat</keyword>
<name>A0A8J5GE56_ZINOF</name>
<evidence type="ECO:0000256" key="6">
    <source>
        <dbReference type="PROSITE-ProRule" id="PRU00708"/>
    </source>
</evidence>
<evidence type="ECO:0000313" key="8">
    <source>
        <dbReference type="Proteomes" id="UP000734854"/>
    </source>
</evidence>
<dbReference type="NCBIfam" id="TIGR00756">
    <property type="entry name" value="PPR"/>
    <property type="match status" value="2"/>
</dbReference>
<evidence type="ECO:0000256" key="2">
    <source>
        <dbReference type="ARBA" id="ARBA00007626"/>
    </source>
</evidence>
<dbReference type="AlphaFoldDB" id="A0A8J5GE56"/>
<dbReference type="PANTHER" id="PTHR45717">
    <property type="entry name" value="OS12G0527900 PROTEIN"/>
    <property type="match status" value="1"/>
</dbReference>
<comment type="similarity">
    <text evidence="2">Belongs to the PPR family. P subfamily.</text>
</comment>
<comment type="caution">
    <text evidence="7">The sequence shown here is derived from an EMBL/GenBank/DDBJ whole genome shotgun (WGS) entry which is preliminary data.</text>
</comment>
<comment type="subcellular location">
    <subcellularLocation>
        <location evidence="1">Mitochondrion</location>
    </subcellularLocation>
</comment>
<evidence type="ECO:0000313" key="7">
    <source>
        <dbReference type="EMBL" id="KAG6500188.1"/>
    </source>
</evidence>
<reference evidence="7 8" key="1">
    <citation type="submission" date="2020-08" db="EMBL/GenBank/DDBJ databases">
        <title>Plant Genome Project.</title>
        <authorList>
            <person name="Zhang R.-G."/>
        </authorList>
    </citation>
    <scope>NUCLEOTIDE SEQUENCE [LARGE SCALE GENOMIC DNA]</scope>
    <source>
        <tissue evidence="7">Rhizome</tissue>
    </source>
</reference>
<evidence type="ECO:0008006" key="9">
    <source>
        <dbReference type="Google" id="ProtNLM"/>
    </source>
</evidence>
<dbReference type="Pfam" id="PF13041">
    <property type="entry name" value="PPR_2"/>
    <property type="match status" value="1"/>
</dbReference>
<organism evidence="7 8">
    <name type="scientific">Zingiber officinale</name>
    <name type="common">Ginger</name>
    <name type="synonym">Amomum zingiber</name>
    <dbReference type="NCBI Taxonomy" id="94328"/>
    <lineage>
        <taxon>Eukaryota</taxon>
        <taxon>Viridiplantae</taxon>
        <taxon>Streptophyta</taxon>
        <taxon>Embryophyta</taxon>
        <taxon>Tracheophyta</taxon>
        <taxon>Spermatophyta</taxon>
        <taxon>Magnoliopsida</taxon>
        <taxon>Liliopsida</taxon>
        <taxon>Zingiberales</taxon>
        <taxon>Zingiberaceae</taxon>
        <taxon>Zingiber</taxon>
    </lineage>
</organism>
<protein>
    <recommendedName>
        <fullName evidence="9">Pentatricopeptide repeat-containing protein</fullName>
    </recommendedName>
</protein>
<evidence type="ECO:0000256" key="1">
    <source>
        <dbReference type="ARBA" id="ARBA00004173"/>
    </source>
</evidence>